<dbReference type="STRING" id="1802591.A2113_00410"/>
<dbReference type="CDD" id="cd03801">
    <property type="entry name" value="GT4_PimA-like"/>
    <property type="match status" value="1"/>
</dbReference>
<dbReference type="SUPFAM" id="SSF53756">
    <property type="entry name" value="UDP-Glycosyltransferase/glycogen phosphorylase"/>
    <property type="match status" value="1"/>
</dbReference>
<dbReference type="AlphaFoldDB" id="A0A1G1W4Q8"/>
<dbReference type="GO" id="GO:0016757">
    <property type="term" value="F:glycosyltransferase activity"/>
    <property type="evidence" value="ECO:0007669"/>
    <property type="project" value="TreeGrafter"/>
</dbReference>
<evidence type="ECO:0000313" key="2">
    <source>
        <dbReference type="EMBL" id="OGY22621.1"/>
    </source>
</evidence>
<name>A0A1G1W4Q8_9BACT</name>
<evidence type="ECO:0000313" key="3">
    <source>
        <dbReference type="Proteomes" id="UP000176299"/>
    </source>
</evidence>
<dbReference type="Proteomes" id="UP000176299">
    <property type="component" value="Unassembled WGS sequence"/>
</dbReference>
<dbReference type="InterPro" id="IPR050194">
    <property type="entry name" value="Glycosyltransferase_grp1"/>
</dbReference>
<organism evidence="2 3">
    <name type="scientific">Candidatus Woykebacteria bacterium GWA1_44_8</name>
    <dbReference type="NCBI Taxonomy" id="1802591"/>
    <lineage>
        <taxon>Bacteria</taxon>
        <taxon>Candidatus Woykeibacteriota</taxon>
    </lineage>
</organism>
<accession>A0A1G1W4Q8</accession>
<dbReference type="PANTHER" id="PTHR45947">
    <property type="entry name" value="SULFOQUINOVOSYL TRANSFERASE SQD2"/>
    <property type="match status" value="1"/>
</dbReference>
<sequence>MPRKKVVFIINNFVVGGVERFSRDLWSHWDHQRIELIVISVWGSGVLVDSYRKAGIPVYWAGSKLVYSSKNPLLKLYFTIIAPLVWCRLVLLLRRLRPAAVLTCLTQADILGIAAAKFCHIPVRIIRQADIKVVHPLVKWLKQNLAVRWASTVIANSAPTGEFMQNYFGASVSKVIVIPNGINLNRFSHISTQPIRVQRPVVGFLGRLEVIKGIQYFVPAINLLKTQYNLMPPVVIFGDGSLREAWEAFAQQNQLTNISWRGEVLQPESALPEIDILVMPSQSEGFGFVLLEGLAAARVVVASDLPVFSYITKSSDIVSFFPMGNPPALAEILAQLIQNPQLLIQLQAKVRAWMIKHGSTYDLANIAQAYQDVLVG</sequence>
<dbReference type="PANTHER" id="PTHR45947:SF3">
    <property type="entry name" value="SULFOQUINOVOSYL TRANSFERASE SQD2"/>
    <property type="match status" value="1"/>
</dbReference>
<gene>
    <name evidence="2" type="ORF">A2113_00410</name>
</gene>
<dbReference type="Pfam" id="PF13692">
    <property type="entry name" value="Glyco_trans_1_4"/>
    <property type="match status" value="1"/>
</dbReference>
<comment type="caution">
    <text evidence="2">The sequence shown here is derived from an EMBL/GenBank/DDBJ whole genome shotgun (WGS) entry which is preliminary data.</text>
</comment>
<protein>
    <recommendedName>
        <fullName evidence="1">Glycosyltransferase subfamily 4-like N-terminal domain-containing protein</fullName>
    </recommendedName>
</protein>
<reference evidence="2 3" key="1">
    <citation type="journal article" date="2016" name="Nat. Commun.">
        <title>Thousands of microbial genomes shed light on interconnected biogeochemical processes in an aquifer system.</title>
        <authorList>
            <person name="Anantharaman K."/>
            <person name="Brown C.T."/>
            <person name="Hug L.A."/>
            <person name="Sharon I."/>
            <person name="Castelle C.J."/>
            <person name="Probst A.J."/>
            <person name="Thomas B.C."/>
            <person name="Singh A."/>
            <person name="Wilkins M.J."/>
            <person name="Karaoz U."/>
            <person name="Brodie E.L."/>
            <person name="Williams K.H."/>
            <person name="Hubbard S.S."/>
            <person name="Banfield J.F."/>
        </authorList>
    </citation>
    <scope>NUCLEOTIDE SEQUENCE [LARGE SCALE GENOMIC DNA]</scope>
</reference>
<evidence type="ECO:0000259" key="1">
    <source>
        <dbReference type="Pfam" id="PF13439"/>
    </source>
</evidence>
<dbReference type="Gene3D" id="3.40.50.2000">
    <property type="entry name" value="Glycogen Phosphorylase B"/>
    <property type="match status" value="2"/>
</dbReference>
<dbReference type="EMBL" id="MHCN01000003">
    <property type="protein sequence ID" value="OGY22621.1"/>
    <property type="molecule type" value="Genomic_DNA"/>
</dbReference>
<dbReference type="InterPro" id="IPR028098">
    <property type="entry name" value="Glyco_trans_4-like_N"/>
</dbReference>
<dbReference type="Pfam" id="PF13439">
    <property type="entry name" value="Glyco_transf_4"/>
    <property type="match status" value="1"/>
</dbReference>
<feature type="domain" description="Glycosyltransferase subfamily 4-like N-terminal" evidence="1">
    <location>
        <begin position="15"/>
        <end position="186"/>
    </location>
</feature>
<proteinExistence type="predicted"/>